<evidence type="ECO:0000256" key="7">
    <source>
        <dbReference type="ARBA" id="ARBA00022840"/>
    </source>
</evidence>
<feature type="binding site" evidence="18">
    <location>
        <position position="127"/>
    </location>
    <ligand>
        <name>K(+)</name>
        <dbReference type="ChEBI" id="CHEBI:29103"/>
    </ligand>
</feature>
<keyword evidence="23" id="KW-1185">Reference proteome</keyword>
<keyword evidence="7 17" id="KW-0067">ATP-binding</keyword>
<dbReference type="RefSeq" id="WP_199385220.1">
    <property type="nucleotide sequence ID" value="NZ_JAEMHM010000013.1"/>
</dbReference>
<dbReference type="PANTHER" id="PTHR12592">
    <property type="entry name" value="ATP-DEPENDENT (S)-NAD(P)H-HYDRATE DEHYDRATASE FAMILY MEMBER"/>
    <property type="match status" value="1"/>
</dbReference>
<dbReference type="PROSITE" id="PS51385">
    <property type="entry name" value="YJEF_N"/>
    <property type="match status" value="1"/>
</dbReference>
<evidence type="ECO:0000256" key="5">
    <source>
        <dbReference type="ARBA" id="ARBA00022723"/>
    </source>
</evidence>
<dbReference type="SUPFAM" id="SSF64153">
    <property type="entry name" value="YjeF N-terminal domain-like"/>
    <property type="match status" value="1"/>
</dbReference>
<comment type="similarity">
    <text evidence="3 19">In the N-terminal section; belongs to the NnrE/AIBP family.</text>
</comment>
<comment type="similarity">
    <text evidence="4 19">In the C-terminal section; belongs to the NnrD/CARKD family.</text>
</comment>
<keyword evidence="10 17" id="KW-0520">NAD</keyword>
<name>A0A8J7J5N4_9BACT</name>
<dbReference type="PROSITE" id="PS01050">
    <property type="entry name" value="YJEF_C_2"/>
    <property type="match status" value="1"/>
</dbReference>
<evidence type="ECO:0000256" key="18">
    <source>
        <dbReference type="HAMAP-Rule" id="MF_01966"/>
    </source>
</evidence>
<dbReference type="PROSITE" id="PS51383">
    <property type="entry name" value="YJEF_C_3"/>
    <property type="match status" value="1"/>
</dbReference>
<dbReference type="GO" id="GO:0005524">
    <property type="term" value="F:ATP binding"/>
    <property type="evidence" value="ECO:0007669"/>
    <property type="project" value="UniProtKB-UniRule"/>
</dbReference>
<feature type="binding site" evidence="18">
    <location>
        <position position="60"/>
    </location>
    <ligand>
        <name>K(+)</name>
        <dbReference type="ChEBI" id="CHEBI:29103"/>
    </ligand>
</feature>
<comment type="catalytic activity">
    <reaction evidence="1 18 19">
        <text>(6R)-NADHX = (6S)-NADHX</text>
        <dbReference type="Rhea" id="RHEA:32215"/>
        <dbReference type="ChEBI" id="CHEBI:64074"/>
        <dbReference type="ChEBI" id="CHEBI:64075"/>
        <dbReference type="EC" id="5.1.99.6"/>
    </reaction>
</comment>
<evidence type="ECO:0000256" key="4">
    <source>
        <dbReference type="ARBA" id="ARBA00009524"/>
    </source>
</evidence>
<dbReference type="InterPro" id="IPR004443">
    <property type="entry name" value="YjeF_N_dom"/>
</dbReference>
<comment type="subunit">
    <text evidence="17">Homotetramer.</text>
</comment>
<sequence length="512" mass="51983">MKVVSGETMQQMDQRTIREFGISGLTLMENAGRGCADAICDRFGAASGRRVLIVAGKGNNGGDGYVIARYLRERGWQATVLLLASPDQIRGDAATNLERLGGEGVIIAPEGVAAYAELFPSSDLVVDALLGTGVKSEVTGVYAEAIGAINAAGVPVVAVDLPSGVDANTGRVLGVAVKAELTVTFALAKLGNVQFPGAEHSGKLVIVDIGMPKQVVDAAPGGEFVDAAAAARLVRPRRKTAHKGSSGHTLIVAGSTGKTGAAAMAAASTVRTGGGLVTLAVPESVHPILEVKTTEAMTVPVGDHGRGHFTAGAFPFLENLAQGKDAVALGPGIGAARTTFFLVQRLVEALEVPMVIDADGLNALAAAPELLGKRQGRVTVLTPHPGEMARLTGGGVADVERDRIATAVGFSARYGVHTILKGAATVIAAPDGRYAVNGSGNPGMASGGMGDTLTGILVSLLGQGYPPFDACRLGVFLHGFAADLLAAQGCGVGMHATDVQEKIPLALSRLGG</sequence>
<gene>
    <name evidence="18" type="primary">nnrE</name>
    <name evidence="17" type="synonym">nnrD</name>
    <name evidence="22" type="ORF">JFN93_16485</name>
</gene>
<reference evidence="22" key="1">
    <citation type="submission" date="2020-12" db="EMBL/GenBank/DDBJ databases">
        <title>Geomonas sp. Red875, isolated from river sediment.</title>
        <authorList>
            <person name="Xu Z."/>
            <person name="Zhang Z."/>
            <person name="Masuda Y."/>
            <person name="Itoh H."/>
            <person name="Senoo K."/>
        </authorList>
    </citation>
    <scope>NUCLEOTIDE SEQUENCE</scope>
    <source>
        <strain evidence="22">Red875</strain>
    </source>
</reference>
<evidence type="ECO:0000256" key="16">
    <source>
        <dbReference type="ARBA" id="ARBA00049209"/>
    </source>
</evidence>
<organism evidence="22 23">
    <name type="scientific">Geomesophilobacter sediminis</name>
    <dbReference type="NCBI Taxonomy" id="2798584"/>
    <lineage>
        <taxon>Bacteria</taxon>
        <taxon>Pseudomonadati</taxon>
        <taxon>Thermodesulfobacteriota</taxon>
        <taxon>Desulfuromonadia</taxon>
        <taxon>Geobacterales</taxon>
        <taxon>Geobacteraceae</taxon>
        <taxon>Geomesophilobacter</taxon>
    </lineage>
</organism>
<dbReference type="InterPro" id="IPR017953">
    <property type="entry name" value="Carbohydrate_kinase_pred_CS"/>
</dbReference>
<feature type="domain" description="YjeF N-terminal" evidence="21">
    <location>
        <begin position="9"/>
        <end position="217"/>
    </location>
</feature>
<dbReference type="PIRSF" id="PIRSF017184">
    <property type="entry name" value="Nnr"/>
    <property type="match status" value="1"/>
</dbReference>
<keyword evidence="11 18" id="KW-0413">Isomerase</keyword>
<evidence type="ECO:0000256" key="12">
    <source>
        <dbReference type="ARBA" id="ARBA00023239"/>
    </source>
</evidence>
<evidence type="ECO:0000259" key="20">
    <source>
        <dbReference type="PROSITE" id="PS51383"/>
    </source>
</evidence>
<dbReference type="InterPro" id="IPR000631">
    <property type="entry name" value="CARKD"/>
</dbReference>
<dbReference type="Gene3D" id="3.40.1190.20">
    <property type="match status" value="1"/>
</dbReference>
<dbReference type="NCBIfam" id="TIGR00196">
    <property type="entry name" value="yjeF_cterm"/>
    <property type="match status" value="1"/>
</dbReference>
<feature type="domain" description="YjeF C-terminal" evidence="20">
    <location>
        <begin position="226"/>
        <end position="510"/>
    </location>
</feature>
<accession>A0A8J7J5N4</accession>
<dbReference type="EMBL" id="JAEMHM010000013">
    <property type="protein sequence ID" value="MBJ6726313.1"/>
    <property type="molecule type" value="Genomic_DNA"/>
</dbReference>
<feature type="binding site" evidence="18">
    <location>
        <position position="163"/>
    </location>
    <ligand>
        <name>K(+)</name>
        <dbReference type="ChEBI" id="CHEBI:29103"/>
    </ligand>
</feature>
<comment type="function">
    <text evidence="14 19">Bifunctional enzyme that catalyzes the epimerization of the S- and R-forms of NAD(P)HX and the dehydration of the S-form of NAD(P)HX at the expense of ADP, which is converted to AMP. This allows the repair of both epimers of NAD(P)HX, a damaged form of NAD(P)H that is a result of enzymatic or heat-dependent hydration.</text>
</comment>
<dbReference type="Proteomes" id="UP000636888">
    <property type="component" value="Unassembled WGS sequence"/>
</dbReference>
<comment type="cofactor">
    <cofactor evidence="17">
        <name>Mg(2+)</name>
        <dbReference type="ChEBI" id="CHEBI:18420"/>
    </cofactor>
</comment>
<feature type="binding site" evidence="17">
    <location>
        <position position="332"/>
    </location>
    <ligand>
        <name>(6S)-NADPHX</name>
        <dbReference type="ChEBI" id="CHEBI:64076"/>
    </ligand>
</feature>
<evidence type="ECO:0000256" key="2">
    <source>
        <dbReference type="ARBA" id="ARBA00000909"/>
    </source>
</evidence>
<dbReference type="GO" id="GO:0110051">
    <property type="term" value="P:metabolite repair"/>
    <property type="evidence" value="ECO:0007669"/>
    <property type="project" value="TreeGrafter"/>
</dbReference>
<comment type="caution">
    <text evidence="22">The sequence shown here is derived from an EMBL/GenBank/DDBJ whole genome shotgun (WGS) entry which is preliminary data.</text>
</comment>
<evidence type="ECO:0000256" key="19">
    <source>
        <dbReference type="PIRNR" id="PIRNR017184"/>
    </source>
</evidence>
<dbReference type="HAMAP" id="MF_01966">
    <property type="entry name" value="NADHX_epimerase"/>
    <property type="match status" value="1"/>
</dbReference>
<feature type="binding site" evidence="17">
    <location>
        <begin position="421"/>
        <end position="425"/>
    </location>
    <ligand>
        <name>AMP</name>
        <dbReference type="ChEBI" id="CHEBI:456215"/>
    </ligand>
</feature>
<comment type="catalytic activity">
    <reaction evidence="2 18 19">
        <text>(6R)-NADPHX = (6S)-NADPHX</text>
        <dbReference type="Rhea" id="RHEA:32227"/>
        <dbReference type="ChEBI" id="CHEBI:64076"/>
        <dbReference type="ChEBI" id="CHEBI:64077"/>
        <dbReference type="EC" id="5.1.99.6"/>
    </reaction>
</comment>
<evidence type="ECO:0000256" key="14">
    <source>
        <dbReference type="ARBA" id="ARBA00025153"/>
    </source>
</evidence>
<evidence type="ECO:0000256" key="9">
    <source>
        <dbReference type="ARBA" id="ARBA00022958"/>
    </source>
</evidence>
<comment type="cofactor">
    <cofactor evidence="18 19">
        <name>K(+)</name>
        <dbReference type="ChEBI" id="CHEBI:29103"/>
    </cofactor>
    <text evidence="18 19">Binds 1 potassium ion per subunit.</text>
</comment>
<evidence type="ECO:0000256" key="10">
    <source>
        <dbReference type="ARBA" id="ARBA00023027"/>
    </source>
</evidence>
<comment type="catalytic activity">
    <reaction evidence="16 17 19">
        <text>(6S)-NADPHX + ADP = AMP + phosphate + NADPH + H(+)</text>
        <dbReference type="Rhea" id="RHEA:32235"/>
        <dbReference type="ChEBI" id="CHEBI:15378"/>
        <dbReference type="ChEBI" id="CHEBI:43474"/>
        <dbReference type="ChEBI" id="CHEBI:57783"/>
        <dbReference type="ChEBI" id="CHEBI:64076"/>
        <dbReference type="ChEBI" id="CHEBI:456215"/>
        <dbReference type="ChEBI" id="CHEBI:456216"/>
        <dbReference type="EC" id="4.2.1.136"/>
    </reaction>
</comment>
<comment type="function">
    <text evidence="18">Catalyzes the epimerization of the S- and R-forms of NAD(P)HX, a damaged form of NAD(P)H that is a result of enzymatic or heat-dependent hydration. This is a prerequisite for the S-specific NAD(P)H-hydrate dehydratase to allow the repair of both epimers of NAD(P)HX.</text>
</comment>
<dbReference type="CDD" id="cd01171">
    <property type="entry name" value="YXKO-related"/>
    <property type="match status" value="1"/>
</dbReference>
<comment type="function">
    <text evidence="17">Catalyzes the dehydration of the S-form of NAD(P)HX at the expense of ADP, which is converted to AMP. Together with NAD(P)HX epimerase, which catalyzes the epimerization of the S- and R-forms, the enzyme allows the repair of both epimers of NAD(P)HX, a damaged form of NAD(P)H that is a result of enzymatic or heat-dependent hydration.</text>
</comment>
<evidence type="ECO:0000256" key="3">
    <source>
        <dbReference type="ARBA" id="ARBA00006001"/>
    </source>
</evidence>
<feature type="binding site" evidence="17">
    <location>
        <position position="451"/>
    </location>
    <ligand>
        <name>(6S)-NADPHX</name>
        <dbReference type="ChEBI" id="CHEBI:64076"/>
    </ligand>
</feature>
<dbReference type="Pfam" id="PF03853">
    <property type="entry name" value="YjeF_N"/>
    <property type="match status" value="1"/>
</dbReference>
<dbReference type="InterPro" id="IPR036652">
    <property type="entry name" value="YjeF_N_dom_sf"/>
</dbReference>
<feature type="binding site" evidence="17">
    <location>
        <position position="261"/>
    </location>
    <ligand>
        <name>(6S)-NADPHX</name>
        <dbReference type="ChEBI" id="CHEBI:64076"/>
    </ligand>
</feature>
<dbReference type="NCBIfam" id="TIGR00197">
    <property type="entry name" value="yjeF_nterm"/>
    <property type="match status" value="1"/>
</dbReference>
<feature type="binding site" evidence="17">
    <location>
        <position position="450"/>
    </location>
    <ligand>
        <name>AMP</name>
        <dbReference type="ChEBI" id="CHEBI:456215"/>
    </ligand>
</feature>
<dbReference type="GO" id="GO:0046872">
    <property type="term" value="F:metal ion binding"/>
    <property type="evidence" value="ECO:0007669"/>
    <property type="project" value="UniProtKB-UniRule"/>
</dbReference>
<keyword evidence="9 18" id="KW-0630">Potassium</keyword>
<evidence type="ECO:0000256" key="8">
    <source>
        <dbReference type="ARBA" id="ARBA00022857"/>
    </source>
</evidence>
<keyword evidence="8 17" id="KW-0521">NADP</keyword>
<dbReference type="PANTHER" id="PTHR12592:SF0">
    <property type="entry name" value="ATP-DEPENDENT (S)-NAD(P)H-HYDRATE DEHYDRATASE"/>
    <property type="match status" value="1"/>
</dbReference>
<dbReference type="InterPro" id="IPR029056">
    <property type="entry name" value="Ribokinase-like"/>
</dbReference>
<dbReference type="EC" id="4.2.1.136" evidence="19"/>
<keyword evidence="5 18" id="KW-0479">Metal-binding</keyword>
<dbReference type="Pfam" id="PF01256">
    <property type="entry name" value="Carb_kinase"/>
    <property type="match status" value="1"/>
</dbReference>
<protein>
    <recommendedName>
        <fullName evidence="19">Bifunctional NAD(P)H-hydrate repair enzyme</fullName>
    </recommendedName>
    <alternativeName>
        <fullName evidence="19">Nicotinamide nucleotide repair protein</fullName>
    </alternativeName>
    <domain>
        <recommendedName>
            <fullName evidence="19">ADP-dependent (S)-NAD(P)H-hydrate dehydratase</fullName>
            <ecNumber evidence="19">4.2.1.136</ecNumber>
        </recommendedName>
        <alternativeName>
            <fullName evidence="19">ADP-dependent NAD(P)HX dehydratase</fullName>
        </alternativeName>
    </domain>
    <domain>
        <recommendedName>
            <fullName evidence="19">NAD(P)H-hydrate epimerase</fullName>
            <ecNumber evidence="19">5.1.99.6</ecNumber>
        </recommendedName>
    </domain>
</protein>
<evidence type="ECO:0000256" key="13">
    <source>
        <dbReference type="ARBA" id="ARBA00023268"/>
    </source>
</evidence>
<dbReference type="Gene3D" id="3.40.50.10260">
    <property type="entry name" value="YjeF N-terminal domain"/>
    <property type="match status" value="1"/>
</dbReference>
<dbReference type="GO" id="GO:0052855">
    <property type="term" value="F:ADP-dependent NAD(P)H-hydrate dehydratase activity"/>
    <property type="evidence" value="ECO:0007669"/>
    <property type="project" value="UniProtKB-UniRule"/>
</dbReference>
<evidence type="ECO:0000256" key="15">
    <source>
        <dbReference type="ARBA" id="ARBA00048238"/>
    </source>
</evidence>
<evidence type="ECO:0000256" key="1">
    <source>
        <dbReference type="ARBA" id="ARBA00000013"/>
    </source>
</evidence>
<dbReference type="InterPro" id="IPR030677">
    <property type="entry name" value="Nnr"/>
</dbReference>
<feature type="binding site" evidence="18">
    <location>
        <position position="142"/>
    </location>
    <ligand>
        <name>(6S)-NADPHX</name>
        <dbReference type="ChEBI" id="CHEBI:64076"/>
    </ligand>
</feature>
<dbReference type="AlphaFoldDB" id="A0A8J7J5N4"/>
<dbReference type="GO" id="GO:0046496">
    <property type="term" value="P:nicotinamide nucleotide metabolic process"/>
    <property type="evidence" value="ECO:0007669"/>
    <property type="project" value="UniProtKB-UniRule"/>
</dbReference>
<keyword evidence="13" id="KW-0511">Multifunctional enzyme</keyword>
<evidence type="ECO:0000256" key="11">
    <source>
        <dbReference type="ARBA" id="ARBA00023235"/>
    </source>
</evidence>
<feature type="binding site" evidence="17">
    <location>
        <position position="384"/>
    </location>
    <ligand>
        <name>(6S)-NADPHX</name>
        <dbReference type="ChEBI" id="CHEBI:64076"/>
    </ligand>
</feature>
<comment type="similarity">
    <text evidence="17">Belongs to the NnrD/CARKD family.</text>
</comment>
<dbReference type="EC" id="5.1.99.6" evidence="19"/>
<feature type="binding site" evidence="18">
    <location>
        <begin position="59"/>
        <end position="63"/>
    </location>
    <ligand>
        <name>(6S)-NADPHX</name>
        <dbReference type="ChEBI" id="CHEBI:64076"/>
    </ligand>
</feature>
<dbReference type="GO" id="GO:0052856">
    <property type="term" value="F:NAD(P)HX epimerase activity"/>
    <property type="evidence" value="ECO:0007669"/>
    <property type="project" value="UniProtKB-UniRule"/>
</dbReference>
<evidence type="ECO:0000256" key="6">
    <source>
        <dbReference type="ARBA" id="ARBA00022741"/>
    </source>
</evidence>
<feature type="binding site" evidence="18">
    <location>
        <position position="160"/>
    </location>
    <ligand>
        <name>(6S)-NADPHX</name>
        <dbReference type="ChEBI" id="CHEBI:64076"/>
    </ligand>
</feature>
<feature type="binding site" evidence="18">
    <location>
        <begin position="131"/>
        <end position="137"/>
    </location>
    <ligand>
        <name>(6S)-NADPHX</name>
        <dbReference type="ChEBI" id="CHEBI:64076"/>
    </ligand>
</feature>
<evidence type="ECO:0000313" key="22">
    <source>
        <dbReference type="EMBL" id="MBJ6726313.1"/>
    </source>
</evidence>
<proteinExistence type="inferred from homology"/>
<dbReference type="FunFam" id="3.40.50.10260:FF:000003">
    <property type="entry name" value="Multifunctional fusion protein"/>
    <property type="match status" value="1"/>
</dbReference>
<keyword evidence="12 17" id="KW-0456">Lyase</keyword>
<evidence type="ECO:0000256" key="17">
    <source>
        <dbReference type="HAMAP-Rule" id="MF_01965"/>
    </source>
</evidence>
<keyword evidence="6 17" id="KW-0547">Nucleotide-binding</keyword>
<dbReference type="SUPFAM" id="SSF53613">
    <property type="entry name" value="Ribokinase-like"/>
    <property type="match status" value="1"/>
</dbReference>
<comment type="catalytic activity">
    <reaction evidence="15 17 19">
        <text>(6S)-NADHX + ADP = AMP + phosphate + NADH + H(+)</text>
        <dbReference type="Rhea" id="RHEA:32223"/>
        <dbReference type="ChEBI" id="CHEBI:15378"/>
        <dbReference type="ChEBI" id="CHEBI:43474"/>
        <dbReference type="ChEBI" id="CHEBI:57945"/>
        <dbReference type="ChEBI" id="CHEBI:64074"/>
        <dbReference type="ChEBI" id="CHEBI:456215"/>
        <dbReference type="ChEBI" id="CHEBI:456216"/>
        <dbReference type="EC" id="4.2.1.136"/>
    </reaction>
</comment>
<evidence type="ECO:0000259" key="21">
    <source>
        <dbReference type="PROSITE" id="PS51385"/>
    </source>
</evidence>
<evidence type="ECO:0000313" key="23">
    <source>
        <dbReference type="Proteomes" id="UP000636888"/>
    </source>
</evidence>
<comment type="similarity">
    <text evidence="18">Belongs to the NnrE/AIBP family.</text>
</comment>
<dbReference type="HAMAP" id="MF_01965">
    <property type="entry name" value="NADHX_dehydratase"/>
    <property type="match status" value="1"/>
</dbReference>